<evidence type="ECO:0000313" key="3">
    <source>
        <dbReference type="Proteomes" id="UP001596425"/>
    </source>
</evidence>
<name>A0ABW1YPB2_9GAMM</name>
<feature type="transmembrane region" description="Helical" evidence="1">
    <location>
        <begin position="938"/>
        <end position="959"/>
    </location>
</feature>
<proteinExistence type="predicted"/>
<reference evidence="3" key="1">
    <citation type="journal article" date="2019" name="Int. J. Syst. Evol. Microbiol.">
        <title>The Global Catalogue of Microorganisms (GCM) 10K type strain sequencing project: providing services to taxonomists for standard genome sequencing and annotation.</title>
        <authorList>
            <consortium name="The Broad Institute Genomics Platform"/>
            <consortium name="The Broad Institute Genome Sequencing Center for Infectious Disease"/>
            <person name="Wu L."/>
            <person name="Ma J."/>
        </authorList>
    </citation>
    <scope>NUCLEOTIDE SEQUENCE [LARGE SCALE GENOMIC DNA]</scope>
    <source>
        <strain evidence="3">CGMCC 1.13718</strain>
    </source>
</reference>
<dbReference type="Proteomes" id="UP001596425">
    <property type="component" value="Unassembled WGS sequence"/>
</dbReference>
<dbReference type="EMBL" id="JBHSVR010000001">
    <property type="protein sequence ID" value="MFC6633280.1"/>
    <property type="molecule type" value="Genomic_DNA"/>
</dbReference>
<comment type="caution">
    <text evidence="2">The sequence shown here is derived from an EMBL/GenBank/DDBJ whole genome shotgun (WGS) entry which is preliminary data.</text>
</comment>
<feature type="transmembrane region" description="Helical" evidence="1">
    <location>
        <begin position="795"/>
        <end position="817"/>
    </location>
</feature>
<keyword evidence="1" id="KW-0472">Membrane</keyword>
<keyword evidence="1" id="KW-1133">Transmembrane helix</keyword>
<evidence type="ECO:0000256" key="1">
    <source>
        <dbReference type="SAM" id="Phobius"/>
    </source>
</evidence>
<keyword evidence="1" id="KW-0812">Transmembrane</keyword>
<evidence type="ECO:0000313" key="2">
    <source>
        <dbReference type="EMBL" id="MFC6633280.1"/>
    </source>
</evidence>
<keyword evidence="3" id="KW-1185">Reference proteome</keyword>
<gene>
    <name evidence="2" type="ORF">ACFQBM_08315</name>
</gene>
<organism evidence="2 3">
    <name type="scientific">Microbulbifer taiwanensis</name>
    <dbReference type="NCBI Taxonomy" id="986746"/>
    <lineage>
        <taxon>Bacteria</taxon>
        <taxon>Pseudomonadati</taxon>
        <taxon>Pseudomonadota</taxon>
        <taxon>Gammaproteobacteria</taxon>
        <taxon>Cellvibrionales</taxon>
        <taxon>Microbulbiferaceae</taxon>
        <taxon>Microbulbifer</taxon>
    </lineage>
</organism>
<protein>
    <submittedName>
        <fullName evidence="2">Uncharacterized protein</fullName>
    </submittedName>
</protein>
<feature type="transmembrane region" description="Helical" evidence="1">
    <location>
        <begin position="1003"/>
        <end position="1030"/>
    </location>
</feature>
<feature type="transmembrane region" description="Helical" evidence="1">
    <location>
        <begin position="971"/>
        <end position="991"/>
    </location>
</feature>
<feature type="transmembrane region" description="Helical" evidence="1">
    <location>
        <begin position="829"/>
        <end position="846"/>
    </location>
</feature>
<accession>A0ABW1YPB2</accession>
<sequence>MDPVIESSSPVNADPAQRQARLEINSSAATATSRQIRHLFGQSRTFNIKVLKGILRGTLPAGLPESISLKLKGRDGDQVDQLFVDDSPIASQNWTFEHDTATLKFRQRVNGRDLRGNFHLNADKVIGNGLLELDGQPVGAQIHVKPVTYDMKVAAGAAYVSGSSVAPQLNYDPSSNMWKESTWPEDNNMEFTYGIDGSTVIAGQTVYLMKVIFKDLETNETWEPQLSNYTAYLDANYNLQFNLNVGMTPQPDPYNPIARFTSKKFPYIFVGQLSGGYRTFNAAMLSEKRDLDGTAYGCQGTYNPNVHMGLFAVSHESAPKKKQQSLIALANGRLYVDGTAAGGTKVLGNTVHWRGLNQVVQVATGLPESGQFELSPLGDRITGGSNGLKGKAIHPDTAVARAAEFAHQPNTQAALLASLAQVEDTGHSLMDLVNMDQFRKDDQGYYDGVQNQSMEDFYQILQYYMPSDLRETFINPNPITLDPTLKGIAQMRGTKGEDPESWYKSLAVSYLTGTVANWDNDPASKYLNAVRANKWLRTQASTSDVFKVQGPALYTNRWMTDPSNGSLNDIGWFLSDQRNNADSYNALIDADSATWKEEIQQQVEGTPESIQQLLDQVDSISQYAKEKKLYWAYAMFKYSINPLFLNVLQAISFNPDPNVDGSVFMQRVQRTSAVLNVLDPSNFFDQQFAETIQLFQVSNILPQLIDYSGDLEDYSYAVNAIVQKFIETYINSPDPEMKEAAEALQQAQEQGYLNDILQVFQQTSVAMGGLFTWGRLINAYKSSCAKFFGNGVPKMAVYGVAMMALTFMIVGFVTGSLKWKDLSAMQQATLIGYGVGISAQLIMMVAKRGVAVAAVLDADQGLWQGVRQFFSKELLTNAQRRNLTGFRRWLIEEGGGAWPNQSSMEQAALLAEESALNEEEAELTLTRRIFGRNLDEFVATRFGAITAIFGIIMSIYFLVNADQPLEIAANSLFLAASTLELIATGGSWALSAFGAETAVVGGLAVSTILSVVAVIGVLAMVAGAILLIIFMTQKRPSPVEEFARGKARKAGYYMPYATEIDYFEVFQPQGQDQRSGVTLAADGDASKALFLNLDGSVSIGAEDHTSHSAFYLVVDELGRARFIAPMVDDQGRFATKVLTLKADGSIGAEAPITPADDTRRQLWYADMQGAASYSGDHLSAAPFTLCNAYDKEVNGKSTYLSTSGGSVVASGQGLSWTIEMVVTAPAGLMMPDISIYTYNRDVSQGPALAMPGSEPRRWAVSPALPDFMQLDSATGVVSQKTGVAPTAMAKAGYQLVLSNSVGSVNDSFTLEVLQPSST</sequence>
<dbReference type="RefSeq" id="WP_193189247.1">
    <property type="nucleotide sequence ID" value="NZ_JACZFR010000005.1"/>
</dbReference>